<gene>
    <name evidence="3" type="ORF">AYI68_g2764</name>
</gene>
<dbReference type="Pfam" id="PF00571">
    <property type="entry name" value="CBS"/>
    <property type="match status" value="2"/>
</dbReference>
<dbReference type="InterPro" id="IPR036052">
    <property type="entry name" value="TrpB-like_PALP_sf"/>
</dbReference>
<dbReference type="Pfam" id="PF00291">
    <property type="entry name" value="PALP"/>
    <property type="match status" value="1"/>
</dbReference>
<sequence length="365" mass="40603">MEPTNYLQNASTLTPAAQIKIGSPVQSLKESSEWDLNECFSAMANELLLGSNHQIDFLIVPVDTGNSISYLSRLLKAKIPNLKVLFFFFLSISRVEPVGSVLGKANPTQIHKTWRAQDYGNVYVPETLDMASVDIWIQVSDLEAFSMSRKLLTHGLQVGPSSGATIVAFNKLLDSIDHQPLSIPKFVCVFPDSAKFYTSTLLNDDFIFESELADNQLTSSLYSDLVLKCRGASVEDLQLSAAVSVFDNTPLQTVFNIMRERDFSHLPVTGPNRKLIGYVSRSDLEATISPTTESDLIRDHMNSFSQSPICPGNSNPYQIITPDTPLTDLATFFESFSVAFITDYNRKFCLGVATKQDLLNFIERR</sequence>
<dbReference type="SMART" id="SM00116">
    <property type="entry name" value="CBS"/>
    <property type="match status" value="1"/>
</dbReference>
<evidence type="ECO:0000259" key="2">
    <source>
        <dbReference type="PROSITE" id="PS51371"/>
    </source>
</evidence>
<evidence type="ECO:0000313" key="3">
    <source>
        <dbReference type="EMBL" id="OLY83105.1"/>
    </source>
</evidence>
<dbReference type="Gene3D" id="3.10.580.10">
    <property type="entry name" value="CBS-domain"/>
    <property type="match status" value="1"/>
</dbReference>
<name>A0A1R0H1U5_9FUNG</name>
<dbReference type="Gene3D" id="3.40.50.1100">
    <property type="match status" value="1"/>
</dbReference>
<dbReference type="InterPro" id="IPR046342">
    <property type="entry name" value="CBS_dom_sf"/>
</dbReference>
<reference evidence="3 4" key="1">
    <citation type="journal article" date="2016" name="Mol. Biol. Evol.">
        <title>Genome-Wide Survey of Gut Fungi (Harpellales) Reveals the First Horizontally Transferred Ubiquitin Gene from a Mosquito Host.</title>
        <authorList>
            <person name="Wang Y."/>
            <person name="White M.M."/>
            <person name="Kvist S."/>
            <person name="Moncalvo J.M."/>
        </authorList>
    </citation>
    <scope>NUCLEOTIDE SEQUENCE [LARGE SCALE GENOMIC DNA]</scope>
    <source>
        <strain evidence="3 4">ALG-7-W6</strain>
    </source>
</reference>
<protein>
    <submittedName>
        <fullName evidence="3">Cystathionine beta-synthase</fullName>
    </submittedName>
</protein>
<dbReference type="Proteomes" id="UP000187455">
    <property type="component" value="Unassembled WGS sequence"/>
</dbReference>
<keyword evidence="1" id="KW-0129">CBS domain</keyword>
<dbReference type="OrthoDB" id="2536440at2759"/>
<dbReference type="AlphaFoldDB" id="A0A1R0H1U5"/>
<dbReference type="SUPFAM" id="SSF53686">
    <property type="entry name" value="Tryptophan synthase beta subunit-like PLP-dependent enzymes"/>
    <property type="match status" value="1"/>
</dbReference>
<organism evidence="3 4">
    <name type="scientific">Smittium mucronatum</name>
    <dbReference type="NCBI Taxonomy" id="133383"/>
    <lineage>
        <taxon>Eukaryota</taxon>
        <taxon>Fungi</taxon>
        <taxon>Fungi incertae sedis</taxon>
        <taxon>Zoopagomycota</taxon>
        <taxon>Kickxellomycotina</taxon>
        <taxon>Harpellomycetes</taxon>
        <taxon>Harpellales</taxon>
        <taxon>Legeriomycetaceae</taxon>
        <taxon>Smittium</taxon>
    </lineage>
</organism>
<dbReference type="SUPFAM" id="SSF54631">
    <property type="entry name" value="CBS-domain pair"/>
    <property type="match status" value="1"/>
</dbReference>
<proteinExistence type="predicted"/>
<dbReference type="PANTHER" id="PTHR42115:SF1">
    <property type="entry name" value="BETA-SYNTHASE (BETA-THIONASE), PUTATIVE (AFU_ORTHOLOGUE AFUA_3G08420)-RELATED"/>
    <property type="match status" value="1"/>
</dbReference>
<dbReference type="InterPro" id="IPR001926">
    <property type="entry name" value="TrpB-like_PALP"/>
</dbReference>
<dbReference type="STRING" id="133383.A0A1R0H1U5"/>
<evidence type="ECO:0000313" key="4">
    <source>
        <dbReference type="Proteomes" id="UP000187455"/>
    </source>
</evidence>
<dbReference type="PANTHER" id="PTHR42115">
    <property type="entry name" value="BETA-SYNTHASE (BETA-THIONASE), PUTATIVE (AFU_ORTHOLOGUE AFUA_3G08420)-RELATED"/>
    <property type="match status" value="1"/>
</dbReference>
<feature type="domain" description="CBS" evidence="2">
    <location>
        <begin position="238"/>
        <end position="296"/>
    </location>
</feature>
<comment type="caution">
    <text evidence="3">The sequence shown here is derived from an EMBL/GenBank/DDBJ whole genome shotgun (WGS) entry which is preliminary data.</text>
</comment>
<accession>A0A1R0H1U5</accession>
<evidence type="ECO:0000256" key="1">
    <source>
        <dbReference type="PROSITE-ProRule" id="PRU00703"/>
    </source>
</evidence>
<dbReference type="PROSITE" id="PS51371">
    <property type="entry name" value="CBS"/>
    <property type="match status" value="1"/>
</dbReference>
<dbReference type="EMBL" id="LSSL01001069">
    <property type="protein sequence ID" value="OLY83105.1"/>
    <property type="molecule type" value="Genomic_DNA"/>
</dbReference>
<dbReference type="InterPro" id="IPR000644">
    <property type="entry name" value="CBS_dom"/>
</dbReference>
<keyword evidence="4" id="KW-1185">Reference proteome</keyword>